<proteinExistence type="predicted"/>
<name>A0A3S9VYR3_9BACT</name>
<protein>
    <submittedName>
        <fullName evidence="1">DUF5053 domain-containing protein</fullName>
    </submittedName>
</protein>
<organism evidence="1 2">
    <name type="scientific">Butyricimonas faecalis</name>
    <dbReference type="NCBI Taxonomy" id="2093856"/>
    <lineage>
        <taxon>Bacteria</taxon>
        <taxon>Pseudomonadati</taxon>
        <taxon>Bacteroidota</taxon>
        <taxon>Bacteroidia</taxon>
        <taxon>Bacteroidales</taxon>
        <taxon>Odoribacteraceae</taxon>
        <taxon>Butyricimonas</taxon>
    </lineage>
</organism>
<keyword evidence="2" id="KW-1185">Reference proteome</keyword>
<dbReference type="Pfam" id="PF16476">
    <property type="entry name" value="DUF5053"/>
    <property type="match status" value="1"/>
</dbReference>
<reference evidence="1 2" key="1">
    <citation type="submission" date="2018-10" db="EMBL/GenBank/DDBJ databases">
        <title>Butyricimonas faecalis sp. nov., isolated from human faeces and emended description of the genus Butyricimonas.</title>
        <authorList>
            <person name="Le Roy T."/>
            <person name="Van der Smissen P."/>
            <person name="Paquot A."/>
            <person name="Delzenne N."/>
            <person name="Muccioli G."/>
            <person name="Collet J.-F."/>
            <person name="Cani P.D."/>
        </authorList>
    </citation>
    <scope>NUCLEOTIDE SEQUENCE [LARGE SCALE GENOMIC DNA]</scope>
    <source>
        <strain evidence="1 2">H184</strain>
    </source>
</reference>
<dbReference type="Proteomes" id="UP000270673">
    <property type="component" value="Chromosome"/>
</dbReference>
<dbReference type="KEGG" id="buy:D8S85_20195"/>
<dbReference type="RefSeq" id="WP_106624070.1">
    <property type="nucleotide sequence ID" value="NZ_CP032819.1"/>
</dbReference>
<dbReference type="EMBL" id="CP032819">
    <property type="protein sequence ID" value="AZS31641.1"/>
    <property type="molecule type" value="Genomic_DNA"/>
</dbReference>
<sequence>MASYEKLNNELEQMKAKFMALSSEEEEREFRKEMEAFVASKPTEDREVLAKVFIDGATRACEQAEKVYDDTLRAYLDGIYESISWSYVARHYFGKSRSWLSQRINGLKIRNKEVQFTADEKKILLNALLDLSNNIKCTALVIEHL</sequence>
<evidence type="ECO:0000313" key="2">
    <source>
        <dbReference type="Proteomes" id="UP000270673"/>
    </source>
</evidence>
<dbReference type="InterPro" id="IPR032483">
    <property type="entry name" value="DUF5053"/>
</dbReference>
<gene>
    <name evidence="1" type="ORF">D8S85_20195</name>
</gene>
<accession>A0A3S9VYR3</accession>
<dbReference type="AlphaFoldDB" id="A0A3S9VYR3"/>
<evidence type="ECO:0000313" key="1">
    <source>
        <dbReference type="EMBL" id="AZS31641.1"/>
    </source>
</evidence>
<dbReference type="OrthoDB" id="1439243at2"/>